<protein>
    <recommendedName>
        <fullName evidence="3">C2 domain-containing protein</fullName>
    </recommendedName>
</protein>
<dbReference type="Gene3D" id="2.60.40.150">
    <property type="entry name" value="C2 domain"/>
    <property type="match status" value="1"/>
</dbReference>
<feature type="domain" description="C2" evidence="3">
    <location>
        <begin position="1982"/>
        <end position="2099"/>
    </location>
</feature>
<dbReference type="SMART" id="SM00185">
    <property type="entry name" value="ARM"/>
    <property type="match status" value="16"/>
</dbReference>
<evidence type="ECO:0000313" key="4">
    <source>
        <dbReference type="EMBL" id="KAJ3709038.1"/>
    </source>
</evidence>
<feature type="repeat" description="ARM" evidence="1">
    <location>
        <begin position="260"/>
        <end position="303"/>
    </location>
</feature>
<dbReference type="Gene3D" id="1.25.10.10">
    <property type="entry name" value="Leucine-rich Repeat Variant"/>
    <property type="match status" value="9"/>
</dbReference>
<dbReference type="InterPro" id="IPR035892">
    <property type="entry name" value="C2_domain_sf"/>
</dbReference>
<dbReference type="GO" id="GO:0051211">
    <property type="term" value="P:anisotropic cell growth"/>
    <property type="evidence" value="ECO:0007669"/>
    <property type="project" value="InterPro"/>
</dbReference>
<dbReference type="Proteomes" id="UP001210211">
    <property type="component" value="Unassembled WGS sequence"/>
</dbReference>
<dbReference type="PANTHER" id="PTHR46369">
    <property type="entry name" value="PROTEIN CELLULOSE SYNTHASE INTERACTIVE 1"/>
    <property type="match status" value="1"/>
</dbReference>
<evidence type="ECO:0000313" key="5">
    <source>
        <dbReference type="Proteomes" id="UP001210211"/>
    </source>
</evidence>
<proteinExistence type="predicted"/>
<dbReference type="GO" id="GO:0010330">
    <property type="term" value="C:cellulose synthase complex"/>
    <property type="evidence" value="ECO:0007669"/>
    <property type="project" value="InterPro"/>
</dbReference>
<dbReference type="Pfam" id="PF00514">
    <property type="entry name" value="Arm"/>
    <property type="match status" value="1"/>
</dbReference>
<gene>
    <name evidence="4" type="ORF">LUZ61_012743</name>
</gene>
<comment type="caution">
    <text evidence="4">The sequence shown here is derived from an EMBL/GenBank/DDBJ whole genome shotgun (WGS) entry which is preliminary data.</text>
</comment>
<feature type="compositionally biased region" description="Low complexity" evidence="2">
    <location>
        <begin position="1"/>
        <end position="22"/>
    </location>
</feature>
<dbReference type="PROSITE" id="PS50176">
    <property type="entry name" value="ARM_REPEAT"/>
    <property type="match status" value="2"/>
</dbReference>
<dbReference type="SMART" id="SM00239">
    <property type="entry name" value="C2"/>
    <property type="match status" value="1"/>
</dbReference>
<organism evidence="4 5">
    <name type="scientific">Rhynchospora tenuis</name>
    <dbReference type="NCBI Taxonomy" id="198213"/>
    <lineage>
        <taxon>Eukaryota</taxon>
        <taxon>Viridiplantae</taxon>
        <taxon>Streptophyta</taxon>
        <taxon>Embryophyta</taxon>
        <taxon>Tracheophyta</taxon>
        <taxon>Spermatophyta</taxon>
        <taxon>Magnoliopsida</taxon>
        <taxon>Liliopsida</taxon>
        <taxon>Poales</taxon>
        <taxon>Cyperaceae</taxon>
        <taxon>Cyperoideae</taxon>
        <taxon>Rhynchosporeae</taxon>
        <taxon>Rhynchospora</taxon>
    </lineage>
</organism>
<dbReference type="InterPro" id="IPR016024">
    <property type="entry name" value="ARM-type_fold"/>
</dbReference>
<dbReference type="SUPFAM" id="SSF49562">
    <property type="entry name" value="C2 domain (Calcium/lipid-binding domain, CaLB)"/>
    <property type="match status" value="1"/>
</dbReference>
<dbReference type="InterPro" id="IPR011989">
    <property type="entry name" value="ARM-like"/>
</dbReference>
<evidence type="ECO:0000259" key="3">
    <source>
        <dbReference type="PROSITE" id="PS50004"/>
    </source>
</evidence>
<dbReference type="CDD" id="cd00030">
    <property type="entry name" value="C2"/>
    <property type="match status" value="1"/>
</dbReference>
<dbReference type="EMBL" id="JAMRDG010000001">
    <property type="protein sequence ID" value="KAJ3709038.1"/>
    <property type="molecule type" value="Genomic_DNA"/>
</dbReference>
<name>A0AAD6A3M0_9POAL</name>
<dbReference type="Pfam" id="PF00168">
    <property type="entry name" value="C2"/>
    <property type="match status" value="1"/>
</dbReference>
<feature type="region of interest" description="Disordered" evidence="2">
    <location>
        <begin position="1"/>
        <end position="38"/>
    </location>
</feature>
<dbReference type="PROSITE" id="PS50004">
    <property type="entry name" value="C2"/>
    <property type="match status" value="1"/>
</dbReference>
<dbReference type="GO" id="GO:2001006">
    <property type="term" value="P:regulation of cellulose biosynthetic process"/>
    <property type="evidence" value="ECO:0007669"/>
    <property type="project" value="InterPro"/>
</dbReference>
<evidence type="ECO:0000256" key="1">
    <source>
        <dbReference type="PROSITE-ProRule" id="PRU00259"/>
    </source>
</evidence>
<reference evidence="4 5" key="1">
    <citation type="journal article" date="2022" name="Cell">
        <title>Repeat-based holocentromeres influence genome architecture and karyotype evolution.</title>
        <authorList>
            <person name="Hofstatter P.G."/>
            <person name="Thangavel G."/>
            <person name="Lux T."/>
            <person name="Neumann P."/>
            <person name="Vondrak T."/>
            <person name="Novak P."/>
            <person name="Zhang M."/>
            <person name="Costa L."/>
            <person name="Castellani M."/>
            <person name="Scott A."/>
            <person name="Toegelov H."/>
            <person name="Fuchs J."/>
            <person name="Mata-Sucre Y."/>
            <person name="Dias Y."/>
            <person name="Vanzela A.L.L."/>
            <person name="Huettel B."/>
            <person name="Almeida C.C.S."/>
            <person name="Simkova H."/>
            <person name="Souza G."/>
            <person name="Pedrosa-Harand A."/>
            <person name="Macas J."/>
            <person name="Mayer K.F.X."/>
            <person name="Houben A."/>
            <person name="Marques A."/>
        </authorList>
    </citation>
    <scope>NUCLEOTIDE SEQUENCE [LARGE SCALE GENOMIC DNA]</scope>
    <source>
        <strain evidence="4">RhyTen1mFocal</strain>
    </source>
</reference>
<dbReference type="GO" id="GO:0008017">
    <property type="term" value="F:microtubule binding"/>
    <property type="evidence" value="ECO:0007669"/>
    <property type="project" value="InterPro"/>
</dbReference>
<accession>A0AAD6A3M0</accession>
<keyword evidence="5" id="KW-1185">Reference proteome</keyword>
<feature type="repeat" description="ARM" evidence="1">
    <location>
        <begin position="517"/>
        <end position="559"/>
    </location>
</feature>
<evidence type="ECO:0000256" key="2">
    <source>
        <dbReference type="SAM" id="MobiDB-lite"/>
    </source>
</evidence>
<dbReference type="InterPro" id="IPR044297">
    <property type="entry name" value="CSI1/2/3"/>
</dbReference>
<dbReference type="SUPFAM" id="SSF48371">
    <property type="entry name" value="ARM repeat"/>
    <property type="match status" value="6"/>
</dbReference>
<dbReference type="InterPro" id="IPR000008">
    <property type="entry name" value="C2_dom"/>
</dbReference>
<dbReference type="InterPro" id="IPR000225">
    <property type="entry name" value="Armadillo"/>
</dbReference>
<dbReference type="PANTHER" id="PTHR46369:SF1">
    <property type="entry name" value="PROTEIN CELLULOSE SYNTHASE INTERACTIVE 3"/>
    <property type="match status" value="1"/>
</dbReference>
<sequence>MAQYSSSGGVEPNSPVPSSSSQRSRETNGLADLEDPESAVSTVARTLEQLHISMPSPLEREQLTANLLSLAREKKEARFLIGTHAQAMPLFISILRNGPPTAKFNVASLLSAICKEEELRVRVLLGGCIPPLLAMLKSDLVEGRKAAAEAIFDVSSGSLSDDHIGMKIFVTEGVVPTLWAQLSSKIRQEKEVEGYLTGALRNLCRDKDGYWRATLEAGGVEIITDLLSSGNPTAQSNSASLLARLVSAFGDSVPKVIDAGAIRALIRLLGQENDISARASAADALEVLSLKSTVAKKAVVDAGGLPVLIGSIVAPSKECMQGGDSCSALQSHSVRALSNICGGMTSLILYLGEVSTSRSLPVPLPDILGALAYALMVFVEDDEQKVFDPVKIETTLIALLKPRDRKLVQDQVLEALASLYSNSYLCSRISNSVAKRVLIGLITIASSEIQEHLIPCLTGLCCEHTMLWDALGNREGVQLLISLLGLSSEQQQEYAVFLLAILTDEIDESKWAITAAGGIPPLVQLLEIGSNKAREDAAHVLLNLCCHSDDIRACVESAGAVSSLLWLLKSGGSKGQEASAKALKKLIWQADPTIINQLLVLLSSEFVGSKSQAIMVLGHVLMMASHNDLVRDGSPANKGLRSLIQVLNSSDEEMHEHAASALADLFSTRPDICGSLATDEVVNPCMKLLTSSAHGTATQSARALGAFSRVTNANSRNPYLEKGDVIPLIRMAKAASMDSAETAIAALANLLSDINLAQEALDQDIVHALKNVLKEGNSEGKRSAARCLYQLLNHFPLCNILTDYNQCRFVVHLLVDWLIEVDMGTATCLDALAVLSIMVRTKESVNFGKPVWAAIAEMPEGLLILVKCLDLGLPNAQDKVIEILSRVCQEHASLVGQYLGQAQGCVHSLAGRVVNSPSLETRIGGAGLLTCAIREKRDESVRALYSAELSERLVGSLVDMMRRDYSAGSLQIEVWNPKSYAERDDNYVGSDPAKVLGSTAANWLLLYLCSSCPEYRVTVMQSGGIEVISDQLSNYTDPQVEYEEIDGIWKSTLLLSVLFQDQTIIRSSSSTRMVPYLVSILKSDELADRFFSAQVLSSLVQTGDKGIQLLVANSGAIPSLITLIGYTESNLMALAEEFDLPADPSYAIMKIIFELEEVVTGATARKSIHFLVDLLRPMADRPGAPLIALELLTCLAEASDMNKVTIAESGAIDALTKYLSLSPQNSTETAITNLLAILYTNPELLQHESSLSTLNQLLAVLRLGSRNSRLVAARALKELFQSESLRDTEMARQAIQPLFDMLTAGNEREQQASLSALIKLTAGNLSKASALTEVEGMNPLDSLCKILSCSSSLELKKDAAQLCCILFQNPSVRDHPAALECIQPLTQLVMSGSDAAMGPAVSALDLLLEDEDNANVVASNELVDTLVRYVSPENFELAESSLSALIKLGKDRPNCKVEMINSGVIDSSLDMILEAPATVSSLMVELFRILTNNSGIARSGTASRMVEPLFLVLQRPDFTVWGQHSALQALINILEKPQSLKNLKLTPSQVIEPLIIFLESPSPAIQQLGTEVLMHLLEQEHFKIDITTLTAVVPLVRLAGIGIISLQQTAIRALESISVTCPKAVADAGGIFELSKVIVQDDPLPSQELWESAALVLSNVLRSSTDHYVKISMLVLVRLLNSSVETTVTVALSALLVQQKNSTSSAVSIAEAGAVEALLELLKSHQCEEAAARLLEALFNNVRVREKKIAKYAIGPLAQYLLDPQTRCQPAKLLVTLSLGDLFQHEALARSRDSVSACRALISVLEDQPNEDITIVAICALQSLVMNSRTNRRAVAESGGVLVVQELLLHPSADVAAQAASLIKYLFANHTLQEYVSNELIRSLTAALEKELLSTSTINEEVLRTIYTIFANFKKLRMSEAATLCIPHLVAALNSGSEPAQESVLDTLCLLKDSWPQTGEDIAKAQALIAAEAIPVLQLLIKNCPPSFHERVDSLLHCLPGCLTVTVKRGNNLKQTMASTNAFCCLKIGMGPPKETRVVNHCSNPEWKEAFTWAFDVPPKGQKLYIICKSKSTFGKSTLGRVTIQIDKVLTEGIYSGLFSLSHDGGKDSSRSLEIEIVWSNRTSGSAIE</sequence>